<dbReference type="Gene3D" id="2.40.128.20">
    <property type="match status" value="1"/>
</dbReference>
<gene>
    <name evidence="1" type="ORF">GCM10011489_03670</name>
</gene>
<accession>A0A916WQ03</accession>
<keyword evidence="2" id="KW-1185">Reference proteome</keyword>
<protein>
    <submittedName>
        <fullName evidence="1">Uncharacterized protein</fullName>
    </submittedName>
</protein>
<evidence type="ECO:0000313" key="2">
    <source>
        <dbReference type="Proteomes" id="UP000621454"/>
    </source>
</evidence>
<dbReference type="EMBL" id="BMGC01000002">
    <property type="protein sequence ID" value="GGB18824.1"/>
    <property type="molecule type" value="Genomic_DNA"/>
</dbReference>
<reference evidence="1" key="1">
    <citation type="journal article" date="2014" name="Int. J. Syst. Evol. Microbiol.">
        <title>Complete genome sequence of Corynebacterium casei LMG S-19264T (=DSM 44701T), isolated from a smear-ripened cheese.</title>
        <authorList>
            <consortium name="US DOE Joint Genome Institute (JGI-PGF)"/>
            <person name="Walter F."/>
            <person name="Albersmeier A."/>
            <person name="Kalinowski J."/>
            <person name="Ruckert C."/>
        </authorList>
    </citation>
    <scope>NUCLEOTIDE SEQUENCE</scope>
    <source>
        <strain evidence="1">CGMCC 1.12827</strain>
    </source>
</reference>
<evidence type="ECO:0000313" key="1">
    <source>
        <dbReference type="EMBL" id="GGB18824.1"/>
    </source>
</evidence>
<dbReference type="AlphaFoldDB" id="A0A916WQ03"/>
<dbReference type="InterPro" id="IPR012674">
    <property type="entry name" value="Calycin"/>
</dbReference>
<name>A0A916WQ03_9ACTN</name>
<reference evidence="1" key="2">
    <citation type="submission" date="2020-09" db="EMBL/GenBank/DDBJ databases">
        <authorList>
            <person name="Sun Q."/>
            <person name="Zhou Y."/>
        </authorList>
    </citation>
    <scope>NUCLEOTIDE SEQUENCE</scope>
    <source>
        <strain evidence="1">CGMCC 1.12827</strain>
    </source>
</reference>
<comment type="caution">
    <text evidence="1">The sequence shown here is derived from an EMBL/GenBank/DDBJ whole genome shotgun (WGS) entry which is preliminary data.</text>
</comment>
<organism evidence="1 2">
    <name type="scientific">Gordonia jinhuaensis</name>
    <dbReference type="NCBI Taxonomy" id="1517702"/>
    <lineage>
        <taxon>Bacteria</taxon>
        <taxon>Bacillati</taxon>
        <taxon>Actinomycetota</taxon>
        <taxon>Actinomycetes</taxon>
        <taxon>Mycobacteriales</taxon>
        <taxon>Gordoniaceae</taxon>
        <taxon>Gordonia</taxon>
    </lineage>
</organism>
<proteinExistence type="predicted"/>
<sequence length="218" mass="23958">MLALSATIAVGAPAHAIAAPSDHSLTPWATSTNWRSFDDDVVDRSPEMNQGWDESARVISSSAHLPVTSQQLRTFWDGNPSTSSPIDTLSFSGNTIAGRDKAGHLLFSDTYRYVTTRVHGLEDGPTEIFRADHLRGRYGYIALMAPEAATDDSGQPMARHFHFRFGATSDVVTEHDHGLVYLTMVDHSASPQERARTVVAFHRAIPAMIDDIGKQLRR</sequence>
<dbReference type="Proteomes" id="UP000621454">
    <property type="component" value="Unassembled WGS sequence"/>
</dbReference>